<keyword evidence="1" id="KW-1133">Transmembrane helix</keyword>
<dbReference type="NCBIfam" id="TIGR04370">
    <property type="entry name" value="glyco_rpt_poly"/>
    <property type="match status" value="1"/>
</dbReference>
<accession>A0A6I0SFB4</accession>
<feature type="transmembrane region" description="Helical" evidence="1">
    <location>
        <begin position="201"/>
        <end position="220"/>
    </location>
</feature>
<evidence type="ECO:0000313" key="2">
    <source>
        <dbReference type="EMBL" id="KAB4474099.1"/>
    </source>
</evidence>
<name>A0A6I0SFB4_BACT4</name>
<feature type="transmembrane region" description="Helical" evidence="1">
    <location>
        <begin position="152"/>
        <end position="169"/>
    </location>
</feature>
<dbReference type="EMBL" id="WCRS01000006">
    <property type="protein sequence ID" value="KAB4474099.1"/>
    <property type="molecule type" value="Genomic_DNA"/>
</dbReference>
<proteinExistence type="predicted"/>
<dbReference type="Proteomes" id="UP000488521">
    <property type="component" value="Unassembled WGS sequence"/>
</dbReference>
<feature type="transmembrane region" description="Helical" evidence="1">
    <location>
        <begin position="5"/>
        <end position="20"/>
    </location>
</feature>
<feature type="transmembrane region" description="Helical" evidence="1">
    <location>
        <begin position="349"/>
        <end position="365"/>
    </location>
</feature>
<evidence type="ECO:0000256" key="1">
    <source>
        <dbReference type="SAM" id="Phobius"/>
    </source>
</evidence>
<feature type="transmembrane region" description="Helical" evidence="1">
    <location>
        <begin position="227"/>
        <end position="248"/>
    </location>
</feature>
<feature type="transmembrane region" description="Helical" evidence="1">
    <location>
        <begin position="27"/>
        <end position="46"/>
    </location>
</feature>
<feature type="transmembrane region" description="Helical" evidence="1">
    <location>
        <begin position="58"/>
        <end position="75"/>
    </location>
</feature>
<gene>
    <name evidence="2" type="ORF">GAN59_11350</name>
</gene>
<dbReference type="AlphaFoldDB" id="A0A6I0SFB4"/>
<feature type="transmembrane region" description="Helical" evidence="1">
    <location>
        <begin position="371"/>
        <end position="391"/>
    </location>
</feature>
<comment type="caution">
    <text evidence="2">The sequence shown here is derived from an EMBL/GenBank/DDBJ whole genome shotgun (WGS) entry which is preliminary data.</text>
</comment>
<feature type="transmembrane region" description="Helical" evidence="1">
    <location>
        <begin position="96"/>
        <end position="112"/>
    </location>
</feature>
<keyword evidence="1" id="KW-0472">Membrane</keyword>
<feature type="transmembrane region" description="Helical" evidence="1">
    <location>
        <begin position="176"/>
        <end position="195"/>
    </location>
</feature>
<protein>
    <submittedName>
        <fullName evidence="2">Oligosaccharide repeat unit polymerase</fullName>
    </submittedName>
</protein>
<sequence>MGLVIFNAALYVLMLFFYWNKHKRLNFFLIVLLIYAATACLCAYNYSLTPYKWNDLGGGAFVYLFCILLIFLYPLRKFDFRDNLIMVEGDKKIQTLAIFYVIICFVNIAMSMDKTIELFYSGDWAGVYDDFYADEENVQLYESSFQKLVKNLSNYLSPFAFVYTFYLLTKPKLPKVLFFSLLLSVVIPSFMSATIVASRGMVMFLAIKLFISYLLFSSQIPPKRKRILLLIAAGLLALFLFYSILVTVSRFGEDESSNSLIAYFGHSMLSFNDGIFNNLHDFAWGKRVFKWFIDLLGSDSYFSAAKAGATHGHAFYTFVGGIYIDWGPIGTIIVALITCVFIKRFFEKHVLHLSDSIMIVFYVDFLANGIYAYNSGRALVWIMTYVVYLIVKKMENRYA</sequence>
<organism evidence="2 3">
    <name type="scientific">Bacteroides thetaiotaomicron</name>
    <dbReference type="NCBI Taxonomy" id="818"/>
    <lineage>
        <taxon>Bacteria</taxon>
        <taxon>Pseudomonadati</taxon>
        <taxon>Bacteroidota</taxon>
        <taxon>Bacteroidia</taxon>
        <taxon>Bacteroidales</taxon>
        <taxon>Bacteroidaceae</taxon>
        <taxon>Bacteroides</taxon>
    </lineage>
</organism>
<feature type="transmembrane region" description="Helical" evidence="1">
    <location>
        <begin position="323"/>
        <end position="342"/>
    </location>
</feature>
<dbReference type="RefSeq" id="WP_373251114.1">
    <property type="nucleotide sequence ID" value="NZ_CAXTFL010000009.1"/>
</dbReference>
<reference evidence="2 3" key="1">
    <citation type="journal article" date="2019" name="Nat. Med.">
        <title>A library of human gut bacterial isolates paired with longitudinal multiomics data enables mechanistic microbiome research.</title>
        <authorList>
            <person name="Poyet M."/>
            <person name="Groussin M."/>
            <person name="Gibbons S.M."/>
            <person name="Avila-Pacheco J."/>
            <person name="Jiang X."/>
            <person name="Kearney S.M."/>
            <person name="Perrotta A.R."/>
            <person name="Berdy B."/>
            <person name="Zhao S."/>
            <person name="Lieberman T.D."/>
            <person name="Swanson P.K."/>
            <person name="Smith M."/>
            <person name="Roesemann S."/>
            <person name="Alexander J.E."/>
            <person name="Rich S.A."/>
            <person name="Livny J."/>
            <person name="Vlamakis H."/>
            <person name="Clish C."/>
            <person name="Bullock K."/>
            <person name="Deik A."/>
            <person name="Scott J."/>
            <person name="Pierce K.A."/>
            <person name="Xavier R.J."/>
            <person name="Alm E.J."/>
        </authorList>
    </citation>
    <scope>NUCLEOTIDE SEQUENCE [LARGE SCALE GENOMIC DNA]</scope>
    <source>
        <strain evidence="2 3">BIOML-A156</strain>
    </source>
</reference>
<evidence type="ECO:0000313" key="3">
    <source>
        <dbReference type="Proteomes" id="UP000488521"/>
    </source>
</evidence>
<keyword evidence="1" id="KW-0812">Transmembrane</keyword>